<dbReference type="InterPro" id="IPR001563">
    <property type="entry name" value="Peptidase_S10"/>
</dbReference>
<reference evidence="7 8" key="1">
    <citation type="journal article" date="2020" name="Int. J. Syst. Evol. Microbiol.">
        <title>Novel acetic acid bacteria from cider fermentations: Acetobacter conturbans sp. nov. and Acetobacter fallax sp. nov.</title>
        <authorList>
            <person name="Sombolestani A.S."/>
            <person name="Cleenwerck I."/>
            <person name="Cnockaert M."/>
            <person name="Borremans W."/>
            <person name="Wieme A.D."/>
            <person name="De Vuyst L."/>
            <person name="Vandamme P."/>
        </authorList>
    </citation>
    <scope>NUCLEOTIDE SEQUENCE [LARGE SCALE GENOMIC DNA]</scope>
    <source>
        <strain evidence="7 8">LMG 30640</strain>
    </source>
</reference>
<evidence type="ECO:0000256" key="3">
    <source>
        <dbReference type="ARBA" id="ARBA00022729"/>
    </source>
</evidence>
<keyword evidence="2" id="KW-0645">Protease</keyword>
<dbReference type="SUPFAM" id="SSF53474">
    <property type="entry name" value="alpha/beta-Hydrolases"/>
    <property type="match status" value="1"/>
</dbReference>
<keyword evidence="4" id="KW-0378">Hydrolase</keyword>
<evidence type="ECO:0000256" key="4">
    <source>
        <dbReference type="ARBA" id="ARBA00022801"/>
    </source>
</evidence>
<gene>
    <name evidence="7" type="ORF">GOB93_05980</name>
</gene>
<dbReference type="Pfam" id="PF00450">
    <property type="entry name" value="Peptidase_S10"/>
    <property type="match status" value="1"/>
</dbReference>
<evidence type="ECO:0000313" key="7">
    <source>
        <dbReference type="EMBL" id="NHN84192.1"/>
    </source>
</evidence>
<protein>
    <submittedName>
        <fullName evidence="7">Peptidase S10</fullName>
    </submittedName>
</protein>
<evidence type="ECO:0000256" key="5">
    <source>
        <dbReference type="ARBA" id="ARBA00023180"/>
    </source>
</evidence>
<keyword evidence="1" id="KW-0121">Carboxypeptidase</keyword>
<keyword evidence="8" id="KW-1185">Reference proteome</keyword>
<dbReference type="Gene3D" id="3.40.50.1820">
    <property type="entry name" value="alpha/beta hydrolase"/>
    <property type="match status" value="1"/>
</dbReference>
<accession>A0ABX0JN12</accession>
<dbReference type="RefSeq" id="WP_173582563.1">
    <property type="nucleotide sequence ID" value="NZ_WOTB01000005.1"/>
</dbReference>
<feature type="compositionally biased region" description="Basic and acidic residues" evidence="6">
    <location>
        <begin position="44"/>
        <end position="62"/>
    </location>
</feature>
<sequence>MVTHPRRHAGTRKRVLNRVLLCATTLFVTSGLFVTSAMPAMALDKPHPVQKTDPDKSDDKPKMTGSAALLPADSVTHQTLTSGGKQLGYTAHAGTLTLRDDKGEPTARVFYVSYTLDGGQADKRPVSFFFNGGPGGGSAYLNLGAAGPTALTMPAGNPTDGANAKLGPNPDSWLAATDMVFIDAIGTGYSVPVKPDTADKMFYGTKADARAFAKAISLWIGANGRHASPHYLVGESYGGIRSIEVATALQQQQNMILNGIIMISPALEMKLLDAANNPLASAMLLPSLEASRLDMQHKLTPDAIEDSYRYAFGPYLTTLAAPLPASSDDARGFYAEVATRTGLDPAVVARERGTPDPQAHDVRSRNGRLFSLYDGTLSIADPFPEGIENSDSPDPVLFGFGRAYGNAFEGYAAQTLGFHTELTYDLLDLKVNSAWDYRGEGEPVASEIPQLRKLLALNPTLRVFIANGYFDLVCPFASSRWVAEHIPVGRDRIDLHVYPGGHMLYTRPASRAALSRDVKAFLTP</sequence>
<feature type="region of interest" description="Disordered" evidence="6">
    <location>
        <begin position="44"/>
        <end position="66"/>
    </location>
</feature>
<evidence type="ECO:0000256" key="6">
    <source>
        <dbReference type="SAM" id="MobiDB-lite"/>
    </source>
</evidence>
<dbReference type="Proteomes" id="UP000635278">
    <property type="component" value="Unassembled WGS sequence"/>
</dbReference>
<dbReference type="InterPro" id="IPR029058">
    <property type="entry name" value="AB_hydrolase_fold"/>
</dbReference>
<dbReference type="PANTHER" id="PTHR11802:SF3">
    <property type="entry name" value="RETINOID-INDUCIBLE SERINE CARBOXYPEPTIDASE"/>
    <property type="match status" value="1"/>
</dbReference>
<comment type="caution">
    <text evidence="7">The sequence shown here is derived from an EMBL/GenBank/DDBJ whole genome shotgun (WGS) entry which is preliminary data.</text>
</comment>
<evidence type="ECO:0000313" key="8">
    <source>
        <dbReference type="Proteomes" id="UP000635278"/>
    </source>
</evidence>
<evidence type="ECO:0000256" key="1">
    <source>
        <dbReference type="ARBA" id="ARBA00022645"/>
    </source>
</evidence>
<evidence type="ECO:0000256" key="2">
    <source>
        <dbReference type="ARBA" id="ARBA00022670"/>
    </source>
</evidence>
<keyword evidence="3" id="KW-0732">Signal</keyword>
<name>A0ABX0JN12_9PROT</name>
<organism evidence="7 8">
    <name type="scientific">Acetobacter musti</name>
    <dbReference type="NCBI Taxonomy" id="864732"/>
    <lineage>
        <taxon>Bacteria</taxon>
        <taxon>Pseudomonadati</taxon>
        <taxon>Pseudomonadota</taxon>
        <taxon>Alphaproteobacteria</taxon>
        <taxon>Acetobacterales</taxon>
        <taxon>Acetobacteraceae</taxon>
        <taxon>Acetobacter</taxon>
    </lineage>
</organism>
<dbReference type="PANTHER" id="PTHR11802">
    <property type="entry name" value="SERINE PROTEASE FAMILY S10 SERINE CARBOXYPEPTIDASE"/>
    <property type="match status" value="1"/>
</dbReference>
<proteinExistence type="predicted"/>
<dbReference type="EMBL" id="WOTB01000005">
    <property type="protein sequence ID" value="NHN84192.1"/>
    <property type="molecule type" value="Genomic_DNA"/>
</dbReference>
<keyword evidence="5" id="KW-0325">Glycoprotein</keyword>